<keyword evidence="2" id="KW-1185">Reference proteome</keyword>
<dbReference type="Proteomes" id="UP000694426">
    <property type="component" value="Unplaced"/>
</dbReference>
<protein>
    <submittedName>
        <fullName evidence="1">Uncharacterized protein</fullName>
    </submittedName>
</protein>
<reference evidence="1" key="1">
    <citation type="submission" date="2025-08" db="UniProtKB">
        <authorList>
            <consortium name="Ensembl"/>
        </authorList>
    </citation>
    <scope>IDENTIFICATION</scope>
</reference>
<dbReference type="AlphaFoldDB" id="A0A8B9I7X4"/>
<dbReference type="Ensembl" id="ENSABRT00000022266.1">
    <property type="protein sequence ID" value="ENSABRP00000015645.1"/>
    <property type="gene ID" value="ENSABRG00000013715.1"/>
</dbReference>
<dbReference type="GeneTree" id="ENSGT00960000191828"/>
<dbReference type="PANTHER" id="PTHR11412">
    <property type="entry name" value="MACROGLOBULIN / COMPLEMENT"/>
    <property type="match status" value="1"/>
</dbReference>
<dbReference type="Gene3D" id="2.60.40.1930">
    <property type="match status" value="2"/>
</dbReference>
<dbReference type="PANTHER" id="PTHR11412:SF171">
    <property type="entry name" value="PREGNANCY ZONE PROTEIN-LIKE PROTEIN"/>
    <property type="match status" value="1"/>
</dbReference>
<accession>A0A8B9I7X4</accession>
<organism evidence="1 2">
    <name type="scientific">Anser brachyrhynchus</name>
    <name type="common">Pink-footed goose</name>
    <dbReference type="NCBI Taxonomy" id="132585"/>
    <lineage>
        <taxon>Eukaryota</taxon>
        <taxon>Metazoa</taxon>
        <taxon>Chordata</taxon>
        <taxon>Craniata</taxon>
        <taxon>Vertebrata</taxon>
        <taxon>Euteleostomi</taxon>
        <taxon>Archelosauria</taxon>
        <taxon>Archosauria</taxon>
        <taxon>Dinosauria</taxon>
        <taxon>Saurischia</taxon>
        <taxon>Theropoda</taxon>
        <taxon>Coelurosauria</taxon>
        <taxon>Aves</taxon>
        <taxon>Neognathae</taxon>
        <taxon>Galloanserae</taxon>
        <taxon>Anseriformes</taxon>
        <taxon>Anatidae</taxon>
        <taxon>Anserinae</taxon>
        <taxon>Anser</taxon>
    </lineage>
</organism>
<sequence length="162" mass="17862">DCALLVIFPSSSFSSLLEFKTFQLISSPPQKKKKKSRDHMETVCLQLSRKQAVPIHVTVSLQSKAGNATLIMQTISQLIFFHCTSFQVPPPVGQPEEVAFVEIKVLGANSEFEKKQKVLIKHAEKKTLIQTDKPVYKPGQIGMVITPCVVRGRGSPQATNTG</sequence>
<reference evidence="1" key="2">
    <citation type="submission" date="2025-09" db="UniProtKB">
        <authorList>
            <consortium name="Ensembl"/>
        </authorList>
    </citation>
    <scope>IDENTIFICATION</scope>
</reference>
<proteinExistence type="predicted"/>
<name>A0A8B9I7X4_9AVES</name>
<evidence type="ECO:0000313" key="2">
    <source>
        <dbReference type="Proteomes" id="UP000694426"/>
    </source>
</evidence>
<dbReference type="InterPro" id="IPR050473">
    <property type="entry name" value="A2M/Complement_sys"/>
</dbReference>
<evidence type="ECO:0000313" key="1">
    <source>
        <dbReference type="Ensembl" id="ENSABRP00000015645.1"/>
    </source>
</evidence>